<dbReference type="EMBL" id="VRYY01000221">
    <property type="protein sequence ID" value="MBG3877128.1"/>
    <property type="molecule type" value="Genomic_DNA"/>
</dbReference>
<dbReference type="PANTHER" id="PTHR43044">
    <property type="match status" value="1"/>
</dbReference>
<keyword evidence="4 7" id="KW-0812">Transmembrane</keyword>
<evidence type="ECO:0000313" key="9">
    <source>
        <dbReference type="Proteomes" id="UP001194469"/>
    </source>
</evidence>
<feature type="transmembrane region" description="Helical" evidence="7">
    <location>
        <begin position="160"/>
        <end position="185"/>
    </location>
</feature>
<comment type="caution">
    <text evidence="8">The sequence shown here is derived from an EMBL/GenBank/DDBJ whole genome shotgun (WGS) entry which is preliminary data.</text>
</comment>
<dbReference type="Gene3D" id="1.20.1630.10">
    <property type="entry name" value="Formate dehydrogenase/DMSO reductase domain"/>
    <property type="match status" value="1"/>
</dbReference>
<feature type="transmembrane region" description="Helical" evidence="7">
    <location>
        <begin position="12"/>
        <end position="32"/>
    </location>
</feature>
<feature type="transmembrane region" description="Helical" evidence="7">
    <location>
        <begin position="280"/>
        <end position="302"/>
    </location>
</feature>
<evidence type="ECO:0000256" key="7">
    <source>
        <dbReference type="SAM" id="Phobius"/>
    </source>
</evidence>
<proteinExistence type="inferred from homology"/>
<organism evidence="8 9">
    <name type="scientific">Nitratidesulfovibrio oxamicus</name>
    <dbReference type="NCBI Taxonomy" id="32016"/>
    <lineage>
        <taxon>Bacteria</taxon>
        <taxon>Pseudomonadati</taxon>
        <taxon>Thermodesulfobacteriota</taxon>
        <taxon>Desulfovibrionia</taxon>
        <taxon>Desulfovibrionales</taxon>
        <taxon>Desulfovibrionaceae</taxon>
        <taxon>Nitratidesulfovibrio</taxon>
    </lineage>
</organism>
<evidence type="ECO:0000256" key="6">
    <source>
        <dbReference type="ARBA" id="ARBA00023136"/>
    </source>
</evidence>
<name>A0ABS0J3W4_9BACT</name>
<feature type="transmembrane region" description="Helical" evidence="7">
    <location>
        <begin position="191"/>
        <end position="218"/>
    </location>
</feature>
<comment type="subcellular location">
    <subcellularLocation>
        <location evidence="1">Cell membrane</location>
        <topology evidence="1">Multi-pass membrane protein</topology>
    </subcellularLocation>
</comment>
<dbReference type="InterPro" id="IPR005614">
    <property type="entry name" value="NrfD-like"/>
</dbReference>
<dbReference type="Proteomes" id="UP001194469">
    <property type="component" value="Unassembled WGS sequence"/>
</dbReference>
<dbReference type="RefSeq" id="WP_196609133.1">
    <property type="nucleotide sequence ID" value="NZ_VRYY01000221.1"/>
</dbReference>
<feature type="transmembrane region" description="Helical" evidence="7">
    <location>
        <begin position="125"/>
        <end position="148"/>
    </location>
</feature>
<keyword evidence="3" id="KW-1003">Cell membrane</keyword>
<feature type="transmembrane region" description="Helical" evidence="7">
    <location>
        <begin position="239"/>
        <end position="260"/>
    </location>
</feature>
<feature type="transmembrane region" description="Helical" evidence="7">
    <location>
        <begin position="356"/>
        <end position="378"/>
    </location>
</feature>
<keyword evidence="5 7" id="KW-1133">Transmembrane helix</keyword>
<sequence length="387" mass="43392">MIEKVLKGSPAFYIWLLFLGSIAGLGVFAYIFQLQYGLTITGMSRDVSWGLYISQFTYFVGVAASAVMLVLPAYFHHYKKFKKMIILGEFMAISAVLMCMLFIVTDMGQPQRMLNVILHPTPNSIMFYDMMVLMGYLFINALVGWVTLEAERHDVDPPKWIKFFIYLSVVWAFSIHTVTAFLYAGLPGRHYWLTAIMAARFLSSAFASGPAILLLLVMALRRLTGFDPGREAIQTLTKIITYAMAINVFFFLLEVFTAFYSGMPGHQHPLTFLFVGHDGHASWVVGWMWTAAVLAILSLCLLIPPQFRDNERVLPWALGILVIASWIDKGLGLLIGGFTPNPFETVTEYAPTFPEILVTVGVYAIGLMVLSVLWKIALDVKKEAGTF</sequence>
<evidence type="ECO:0000256" key="3">
    <source>
        <dbReference type="ARBA" id="ARBA00022475"/>
    </source>
</evidence>
<evidence type="ECO:0000256" key="1">
    <source>
        <dbReference type="ARBA" id="ARBA00004651"/>
    </source>
</evidence>
<dbReference type="PANTHER" id="PTHR43044:SF2">
    <property type="entry name" value="POLYSULPHIDE REDUCTASE NRFD"/>
    <property type="match status" value="1"/>
</dbReference>
<gene>
    <name evidence="8" type="ORF">FVW20_08910</name>
</gene>
<dbReference type="NCBIfam" id="NF045798">
    <property type="entry name" value="DsrP"/>
    <property type="match status" value="1"/>
</dbReference>
<reference evidence="8 9" key="1">
    <citation type="submission" date="2019-08" db="EMBL/GenBank/DDBJ databases">
        <authorList>
            <person name="Luo N."/>
        </authorList>
    </citation>
    <scope>NUCLEOTIDE SEQUENCE [LARGE SCALE GENOMIC DNA]</scope>
    <source>
        <strain evidence="8 9">NCIMB 9442</strain>
    </source>
</reference>
<accession>A0ABS0J3W4</accession>
<feature type="transmembrane region" description="Helical" evidence="7">
    <location>
        <begin position="314"/>
        <end position="336"/>
    </location>
</feature>
<protein>
    <submittedName>
        <fullName evidence="8">Menaquinol oxidoreductase</fullName>
    </submittedName>
</protein>
<feature type="transmembrane region" description="Helical" evidence="7">
    <location>
        <begin position="86"/>
        <end position="105"/>
    </location>
</feature>
<evidence type="ECO:0000256" key="4">
    <source>
        <dbReference type="ARBA" id="ARBA00022692"/>
    </source>
</evidence>
<evidence type="ECO:0000256" key="5">
    <source>
        <dbReference type="ARBA" id="ARBA00022989"/>
    </source>
</evidence>
<feature type="transmembrane region" description="Helical" evidence="7">
    <location>
        <begin position="52"/>
        <end position="74"/>
    </location>
</feature>
<dbReference type="Pfam" id="PF03916">
    <property type="entry name" value="NrfD"/>
    <property type="match status" value="1"/>
</dbReference>
<evidence type="ECO:0000256" key="2">
    <source>
        <dbReference type="ARBA" id="ARBA00008929"/>
    </source>
</evidence>
<keyword evidence="9" id="KW-1185">Reference proteome</keyword>
<dbReference type="InterPro" id="IPR054823">
    <property type="entry name" value="DsrP-like"/>
</dbReference>
<comment type="similarity">
    <text evidence="2">Belongs to the NrfD family.</text>
</comment>
<evidence type="ECO:0000313" key="8">
    <source>
        <dbReference type="EMBL" id="MBG3877128.1"/>
    </source>
</evidence>
<keyword evidence="6 7" id="KW-0472">Membrane</keyword>